<dbReference type="Pfam" id="PF13177">
    <property type="entry name" value="DNA_pol3_delta2"/>
    <property type="match status" value="1"/>
</dbReference>
<reference evidence="1 2" key="1">
    <citation type="submission" date="2017-05" db="EMBL/GenBank/DDBJ databases">
        <authorList>
            <person name="Varghese N."/>
            <person name="Submissions S."/>
        </authorList>
    </citation>
    <scope>NUCLEOTIDE SEQUENCE [LARGE SCALE GENOMIC DNA]</scope>
    <source>
        <strain evidence="1 2">DSM 15522</strain>
    </source>
</reference>
<dbReference type="RefSeq" id="WP_283401046.1">
    <property type="nucleotide sequence ID" value="NZ_FXUB01000006.1"/>
</dbReference>
<dbReference type="PANTHER" id="PTHR11669">
    <property type="entry name" value="REPLICATION FACTOR C / DNA POLYMERASE III GAMMA-TAU SUBUNIT"/>
    <property type="match status" value="1"/>
</dbReference>
<dbReference type="Proteomes" id="UP001157911">
    <property type="component" value="Unassembled WGS sequence"/>
</dbReference>
<proteinExistence type="predicted"/>
<evidence type="ECO:0000313" key="1">
    <source>
        <dbReference type="EMBL" id="SMP18647.1"/>
    </source>
</evidence>
<protein>
    <submittedName>
        <fullName evidence="1">DNA polymerase-3 subunit delta</fullName>
    </submittedName>
</protein>
<dbReference type="Gene3D" id="3.40.50.300">
    <property type="entry name" value="P-loop containing nucleotide triphosphate hydrolases"/>
    <property type="match status" value="1"/>
</dbReference>
<comment type="caution">
    <text evidence="1">The sequence shown here is derived from an EMBL/GenBank/DDBJ whole genome shotgun (WGS) entry which is preliminary data.</text>
</comment>
<organism evidence="1 2">
    <name type="scientific">Desulfurobacterium pacificum</name>
    <dbReference type="NCBI Taxonomy" id="240166"/>
    <lineage>
        <taxon>Bacteria</taxon>
        <taxon>Pseudomonadati</taxon>
        <taxon>Aquificota</taxon>
        <taxon>Aquificia</taxon>
        <taxon>Desulfurobacteriales</taxon>
        <taxon>Desulfurobacteriaceae</taxon>
        <taxon>Desulfurobacterium</taxon>
    </lineage>
</organism>
<dbReference type="EMBL" id="FXUB01000006">
    <property type="protein sequence ID" value="SMP18647.1"/>
    <property type="molecule type" value="Genomic_DNA"/>
</dbReference>
<dbReference type="InterPro" id="IPR050238">
    <property type="entry name" value="DNA_Rep/Repair_Clamp_Loader"/>
</dbReference>
<dbReference type="PANTHER" id="PTHR11669:SF8">
    <property type="entry name" value="DNA POLYMERASE III SUBUNIT DELTA"/>
    <property type="match status" value="1"/>
</dbReference>
<keyword evidence="2" id="KW-1185">Reference proteome</keyword>
<dbReference type="SUPFAM" id="SSF52540">
    <property type="entry name" value="P-loop containing nucleoside triphosphate hydrolases"/>
    <property type="match status" value="1"/>
</dbReference>
<accession>A0ABY1NUG9</accession>
<evidence type="ECO:0000313" key="2">
    <source>
        <dbReference type="Proteomes" id="UP001157911"/>
    </source>
</evidence>
<gene>
    <name evidence="1" type="ORF">SAMN06265339_1607</name>
</gene>
<dbReference type="InterPro" id="IPR027417">
    <property type="entry name" value="P-loop_NTPase"/>
</dbReference>
<sequence length="274" mass="31159">MSLNTIIGHSFQINKIKELLQKDAFPQSSIFSGVEGIGKKLIAFEILKTLTKSEMNVKVIGTEKGATIEEIRESSSWLFTKPQSGTGKGLIIDNADEMRREAANALLKTLEEPPSYGYIILITKNENALLPTIKSRCKIFRFSRLNNSNVAYILEKQGLEYNEKILKLCGGSPGIAIRLLESQVPELMEEFSSFLKTKNKAQNLLKFSSSFANISREEMELFLTALENLLLEKDAFFQWMPLIQKAKSYLKFFAKPQSVIEWMVLSTLFKKERR</sequence>
<name>A0ABY1NUG9_9BACT</name>